<sequence length="266" mass="29314">MNIFFRFLVGLFLAATVLASVVPVHEGNALLTRDVPLNTTDPYILTDGKAPPDPSEVWRDYSTVQTWIGGQKFIAVGTTIGSELYDIIWRLLDKECPNNLAENRCDSKRGNMCWATQSLRQSYPKGSWGGFTCIKAIQGEWQNGPKRNLLIGAVAGTLEALTKPEPTDGPTSNCFDVDGKKGCNVGNPIRPRQVNFPPYDGKPNFMHIDLKDTYDGAMKWDCCSNFHRANVDAAIDGLSGEIAANFKAWDFSRQTKCSLIPGNDCS</sequence>
<protein>
    <recommendedName>
        <fullName evidence="4">Ecp2 effector protein domain-containing protein</fullName>
    </recommendedName>
</protein>
<dbReference type="AlphaFoldDB" id="Q0UHV0"/>
<dbReference type="GeneID" id="5975872"/>
<dbReference type="EMBL" id="CH445337">
    <property type="protein sequence ID" value="EAT83832.2"/>
    <property type="molecule type" value="Genomic_DNA"/>
</dbReference>
<dbReference type="RefSeq" id="XP_001798973.1">
    <property type="nucleotide sequence ID" value="XM_001798921.1"/>
</dbReference>
<feature type="chain" id="PRO_5004177905" description="Ecp2 effector protein domain-containing protein" evidence="1">
    <location>
        <begin position="20"/>
        <end position="266"/>
    </location>
</feature>
<dbReference type="VEuPathDB" id="FungiDB:JI435_086640"/>
<name>Q0UHV0_PHANO</name>
<dbReference type="InParanoid" id="Q0UHV0"/>
<evidence type="ECO:0000313" key="3">
    <source>
        <dbReference type="Proteomes" id="UP000001055"/>
    </source>
</evidence>
<evidence type="ECO:0008006" key="4">
    <source>
        <dbReference type="Google" id="ProtNLM"/>
    </source>
</evidence>
<proteinExistence type="predicted"/>
<feature type="signal peptide" evidence="1">
    <location>
        <begin position="1"/>
        <end position="19"/>
    </location>
</feature>
<dbReference type="Proteomes" id="UP000001055">
    <property type="component" value="Unassembled WGS sequence"/>
</dbReference>
<evidence type="ECO:0000313" key="2">
    <source>
        <dbReference type="EMBL" id="EAT83832.2"/>
    </source>
</evidence>
<dbReference type="KEGG" id="pno:SNOG_08664"/>
<evidence type="ECO:0000256" key="1">
    <source>
        <dbReference type="SAM" id="SignalP"/>
    </source>
</evidence>
<keyword evidence="1" id="KW-0732">Signal</keyword>
<reference evidence="3" key="1">
    <citation type="journal article" date="2007" name="Plant Cell">
        <title>Dothideomycete-plant interactions illuminated by genome sequencing and EST analysis of the wheat pathogen Stagonospora nodorum.</title>
        <authorList>
            <person name="Hane J.K."/>
            <person name="Lowe R.G."/>
            <person name="Solomon P.S."/>
            <person name="Tan K.C."/>
            <person name="Schoch C.L."/>
            <person name="Spatafora J.W."/>
            <person name="Crous P.W."/>
            <person name="Kodira C."/>
            <person name="Birren B.W."/>
            <person name="Galagan J.E."/>
            <person name="Torriani S.F."/>
            <person name="McDonald B.A."/>
            <person name="Oliver R.P."/>
        </authorList>
    </citation>
    <scope>NUCLEOTIDE SEQUENCE [LARGE SCALE GENOMIC DNA]</scope>
    <source>
        <strain evidence="3">SN15 / ATCC MYA-4574 / FGSC 10173</strain>
    </source>
</reference>
<gene>
    <name evidence="2" type="ORF">SNOG_08664</name>
</gene>
<accession>Q0UHV0</accession>
<organism evidence="2 3">
    <name type="scientific">Phaeosphaeria nodorum (strain SN15 / ATCC MYA-4574 / FGSC 10173)</name>
    <name type="common">Glume blotch fungus</name>
    <name type="synonym">Parastagonospora nodorum</name>
    <dbReference type="NCBI Taxonomy" id="321614"/>
    <lineage>
        <taxon>Eukaryota</taxon>
        <taxon>Fungi</taxon>
        <taxon>Dikarya</taxon>
        <taxon>Ascomycota</taxon>
        <taxon>Pezizomycotina</taxon>
        <taxon>Dothideomycetes</taxon>
        <taxon>Pleosporomycetidae</taxon>
        <taxon>Pleosporales</taxon>
        <taxon>Pleosporineae</taxon>
        <taxon>Phaeosphaeriaceae</taxon>
        <taxon>Parastagonospora</taxon>
    </lineage>
</organism>